<dbReference type="EMBL" id="KV460229">
    <property type="protein sequence ID" value="OBT96331.1"/>
    <property type="molecule type" value="Genomic_DNA"/>
</dbReference>
<dbReference type="AlphaFoldDB" id="A0A1B8GKH3"/>
<sequence length="142" mass="15598">MRLQTPSVTSIVSTSVFDRDISEGFDMGEVSVGSDCTHGACPEYNVSFDFMEEVWQNQTYTYTIRVNDCGQCISVKASDGGCANFVSCGQKQLICVDSTRGRGFRDKGGTKCFILSRGKIANCGLAKTTQIFWPTGKTVCRW</sequence>
<evidence type="ECO:0000313" key="1">
    <source>
        <dbReference type="EMBL" id="OBT96331.1"/>
    </source>
</evidence>
<gene>
    <name evidence="1" type="ORF">VE01_05779</name>
</gene>
<keyword evidence="2" id="KW-1185">Reference proteome</keyword>
<dbReference type="GeneID" id="28839165"/>
<proteinExistence type="predicted"/>
<dbReference type="OrthoDB" id="3439976at2759"/>
<dbReference type="Proteomes" id="UP000091956">
    <property type="component" value="Unassembled WGS sequence"/>
</dbReference>
<name>A0A1B8GKH3_9PEZI</name>
<evidence type="ECO:0000313" key="2">
    <source>
        <dbReference type="Proteomes" id="UP000091956"/>
    </source>
</evidence>
<protein>
    <submittedName>
        <fullName evidence="1">Uncharacterized protein</fullName>
    </submittedName>
</protein>
<organism evidence="1 2">
    <name type="scientific">Pseudogymnoascus verrucosus</name>
    <dbReference type="NCBI Taxonomy" id="342668"/>
    <lineage>
        <taxon>Eukaryota</taxon>
        <taxon>Fungi</taxon>
        <taxon>Dikarya</taxon>
        <taxon>Ascomycota</taxon>
        <taxon>Pezizomycotina</taxon>
        <taxon>Leotiomycetes</taxon>
        <taxon>Thelebolales</taxon>
        <taxon>Thelebolaceae</taxon>
        <taxon>Pseudogymnoascus</taxon>
    </lineage>
</organism>
<reference evidence="1 2" key="1">
    <citation type="submission" date="2016-03" db="EMBL/GenBank/DDBJ databases">
        <title>Comparative genomics of Pseudogymnoascus destructans, the fungus causing white-nose syndrome of bats.</title>
        <authorList>
            <person name="Palmer J.M."/>
            <person name="Drees K.P."/>
            <person name="Foster J.T."/>
            <person name="Lindner D.L."/>
        </authorList>
    </citation>
    <scope>NUCLEOTIDE SEQUENCE [LARGE SCALE GENOMIC DNA]</scope>
    <source>
        <strain evidence="1 2">UAMH 10579</strain>
    </source>
</reference>
<reference evidence="2" key="2">
    <citation type="journal article" date="2018" name="Nat. Commun.">
        <title>Extreme sensitivity to ultraviolet light in the fungal pathogen causing white-nose syndrome of bats.</title>
        <authorList>
            <person name="Palmer J.M."/>
            <person name="Drees K.P."/>
            <person name="Foster J.T."/>
            <person name="Lindner D.L."/>
        </authorList>
    </citation>
    <scope>NUCLEOTIDE SEQUENCE [LARGE SCALE GENOMIC DNA]</scope>
    <source>
        <strain evidence="2">UAMH 10579</strain>
    </source>
</reference>
<dbReference type="RefSeq" id="XP_018130064.1">
    <property type="nucleotide sequence ID" value="XM_018275239.2"/>
</dbReference>
<accession>A0A1B8GKH3</accession>